<evidence type="ECO:0000313" key="12">
    <source>
        <dbReference type="Proteomes" id="UP001181693"/>
    </source>
</evidence>
<dbReference type="InterPro" id="IPR017452">
    <property type="entry name" value="GPCR_Rhodpsn_7TM"/>
</dbReference>
<sequence>MLKEFLISGLSELPALPFPLFLFFLLIYLLTLIWNLLIIVLIVTDSHLHVPIYFFVGNLIASELLLLAVMSYDQYAAIYYPLHYLQIMRWKVCVELSFIIHCIIESFFCDFPQLFQISCSDISSNILLCFHLAGFLGVVSIFYTLLLLPLNALIHSLRNQNLKKHCVMV</sequence>
<dbReference type="PROSITE" id="PS50262">
    <property type="entry name" value="G_PROTEIN_RECEP_F1_2"/>
    <property type="match status" value="1"/>
</dbReference>
<dbReference type="GO" id="GO:0007608">
    <property type="term" value="P:sensory perception of smell"/>
    <property type="evidence" value="ECO:0007669"/>
    <property type="project" value="UniProtKB-KW"/>
</dbReference>
<evidence type="ECO:0000256" key="1">
    <source>
        <dbReference type="ARBA" id="ARBA00004651"/>
    </source>
</evidence>
<feature type="transmembrane region" description="Helical" evidence="9">
    <location>
        <begin position="130"/>
        <end position="154"/>
    </location>
</feature>
<evidence type="ECO:0000256" key="2">
    <source>
        <dbReference type="ARBA" id="ARBA00022475"/>
    </source>
</evidence>
<keyword evidence="2" id="KW-1003">Cell membrane</keyword>
<evidence type="ECO:0000256" key="3">
    <source>
        <dbReference type="ARBA" id="ARBA00022692"/>
    </source>
</evidence>
<evidence type="ECO:0000256" key="5">
    <source>
        <dbReference type="ARBA" id="ARBA00022989"/>
    </source>
</evidence>
<organism evidence="11 12">
    <name type="scientific">Pyxicephalus adspersus</name>
    <name type="common">African bullfrog</name>
    <dbReference type="NCBI Taxonomy" id="30357"/>
    <lineage>
        <taxon>Eukaryota</taxon>
        <taxon>Metazoa</taxon>
        <taxon>Chordata</taxon>
        <taxon>Craniata</taxon>
        <taxon>Vertebrata</taxon>
        <taxon>Euteleostomi</taxon>
        <taxon>Amphibia</taxon>
        <taxon>Batrachia</taxon>
        <taxon>Anura</taxon>
        <taxon>Neobatrachia</taxon>
        <taxon>Ranoidea</taxon>
        <taxon>Pyxicephalidae</taxon>
        <taxon>Pyxicephalinae</taxon>
        <taxon>Pyxicephalus</taxon>
    </lineage>
</organism>
<comment type="caution">
    <text evidence="11">The sequence shown here is derived from an EMBL/GenBank/DDBJ whole genome shotgun (WGS) entry which is preliminary data.</text>
</comment>
<proteinExistence type="predicted"/>
<evidence type="ECO:0000256" key="4">
    <source>
        <dbReference type="ARBA" id="ARBA00022725"/>
    </source>
</evidence>
<feature type="domain" description="G-protein coupled receptors family 1 profile" evidence="10">
    <location>
        <begin position="34"/>
        <end position="169"/>
    </location>
</feature>
<feature type="transmembrane region" description="Helical" evidence="9">
    <location>
        <begin position="50"/>
        <end position="72"/>
    </location>
</feature>
<keyword evidence="6" id="KW-0297">G-protein coupled receptor</keyword>
<dbReference type="Proteomes" id="UP001181693">
    <property type="component" value="Unassembled WGS sequence"/>
</dbReference>
<dbReference type="AlphaFoldDB" id="A0AAV2ZX52"/>
<evidence type="ECO:0000256" key="8">
    <source>
        <dbReference type="ARBA" id="ARBA00023170"/>
    </source>
</evidence>
<comment type="subcellular location">
    <subcellularLocation>
        <location evidence="1">Cell membrane</location>
        <topology evidence="1">Multi-pass membrane protein</topology>
    </subcellularLocation>
</comment>
<dbReference type="GO" id="GO:0005886">
    <property type="term" value="C:plasma membrane"/>
    <property type="evidence" value="ECO:0007669"/>
    <property type="project" value="UniProtKB-SubCell"/>
</dbReference>
<reference evidence="11" key="1">
    <citation type="thesis" date="2020" institute="ProQuest LLC" country="789 East Eisenhower Parkway, Ann Arbor, MI, USA">
        <title>Comparative Genomics and Chromosome Evolution.</title>
        <authorList>
            <person name="Mudd A.B."/>
        </authorList>
    </citation>
    <scope>NUCLEOTIDE SEQUENCE</scope>
    <source>
        <strain evidence="11">1538</strain>
        <tissue evidence="11">Blood</tissue>
    </source>
</reference>
<evidence type="ECO:0000259" key="10">
    <source>
        <dbReference type="PROSITE" id="PS50262"/>
    </source>
</evidence>
<keyword evidence="6" id="KW-0807">Transducer</keyword>
<protein>
    <recommendedName>
        <fullName evidence="10">G-protein coupled receptors family 1 profile domain-containing protein</fullName>
    </recommendedName>
</protein>
<feature type="transmembrane region" description="Helical" evidence="9">
    <location>
        <begin position="20"/>
        <end position="43"/>
    </location>
</feature>
<accession>A0AAV2ZX52</accession>
<dbReference type="Gene3D" id="1.20.1070.10">
    <property type="entry name" value="Rhodopsin 7-helix transmembrane proteins"/>
    <property type="match status" value="2"/>
</dbReference>
<evidence type="ECO:0000256" key="9">
    <source>
        <dbReference type="SAM" id="Phobius"/>
    </source>
</evidence>
<keyword evidence="8" id="KW-0675">Receptor</keyword>
<evidence type="ECO:0000313" key="11">
    <source>
        <dbReference type="EMBL" id="DBA18984.1"/>
    </source>
</evidence>
<name>A0AAV2ZX52_PYXAD</name>
<dbReference type="PANTHER" id="PTHR26452">
    <property type="entry name" value="OLFACTORY RECEPTOR"/>
    <property type="match status" value="1"/>
</dbReference>
<keyword evidence="7 9" id="KW-0472">Membrane</keyword>
<keyword evidence="12" id="KW-1185">Reference proteome</keyword>
<dbReference type="EMBL" id="DYDO01000008">
    <property type="protein sequence ID" value="DBA18984.1"/>
    <property type="molecule type" value="Genomic_DNA"/>
</dbReference>
<keyword evidence="3 9" id="KW-0812">Transmembrane</keyword>
<keyword evidence="4" id="KW-0552">Olfaction</keyword>
<dbReference type="SUPFAM" id="SSF81321">
    <property type="entry name" value="Family A G protein-coupled receptor-like"/>
    <property type="match status" value="1"/>
</dbReference>
<dbReference type="InterPro" id="IPR050516">
    <property type="entry name" value="Olfactory_GPCR"/>
</dbReference>
<keyword evidence="5 9" id="KW-1133">Transmembrane helix</keyword>
<dbReference type="GO" id="GO:0004930">
    <property type="term" value="F:G protein-coupled receptor activity"/>
    <property type="evidence" value="ECO:0007669"/>
    <property type="project" value="UniProtKB-KW"/>
</dbReference>
<gene>
    <name evidence="11" type="ORF">GDO54_014873</name>
</gene>
<keyword evidence="4" id="KW-0716">Sensory transduction</keyword>
<evidence type="ECO:0000256" key="7">
    <source>
        <dbReference type="ARBA" id="ARBA00023136"/>
    </source>
</evidence>
<evidence type="ECO:0000256" key="6">
    <source>
        <dbReference type="ARBA" id="ARBA00023040"/>
    </source>
</evidence>